<evidence type="ECO:0000313" key="4">
    <source>
        <dbReference type="Proteomes" id="UP000294166"/>
    </source>
</evidence>
<feature type="coiled-coil region" evidence="1">
    <location>
        <begin position="791"/>
        <end position="854"/>
    </location>
</feature>
<proteinExistence type="predicted"/>
<name>A0ABY0I4X7_9GAMM</name>
<comment type="caution">
    <text evidence="3">The sequence shown here is derived from an EMBL/GenBank/DDBJ whole genome shotgun (WGS) entry which is preliminary data.</text>
</comment>
<protein>
    <recommendedName>
        <fullName evidence="5">Toprim domain-containing protein</fullName>
    </recommendedName>
</protein>
<evidence type="ECO:0000313" key="3">
    <source>
        <dbReference type="EMBL" id="RYU63839.1"/>
    </source>
</evidence>
<feature type="non-terminal residue" evidence="3">
    <location>
        <position position="1068"/>
    </location>
</feature>
<keyword evidence="4" id="KW-1185">Reference proteome</keyword>
<accession>A0ABY0I4X7</accession>
<feature type="region of interest" description="Disordered" evidence="2">
    <location>
        <begin position="1006"/>
        <end position="1068"/>
    </location>
</feature>
<evidence type="ECO:0000256" key="2">
    <source>
        <dbReference type="SAM" id="MobiDB-lite"/>
    </source>
</evidence>
<feature type="coiled-coil region" evidence="1">
    <location>
        <begin position="144"/>
        <end position="171"/>
    </location>
</feature>
<gene>
    <name evidence="3" type="ORF">ERW53_12430</name>
</gene>
<dbReference type="Proteomes" id="UP000294166">
    <property type="component" value="Unassembled WGS sequence"/>
</dbReference>
<evidence type="ECO:0000256" key="1">
    <source>
        <dbReference type="SAM" id="Coils"/>
    </source>
</evidence>
<evidence type="ECO:0008006" key="5">
    <source>
        <dbReference type="Google" id="ProtNLM"/>
    </source>
</evidence>
<reference evidence="3 4" key="1">
    <citation type="submission" date="2019-02" db="EMBL/GenBank/DDBJ databases">
        <title>Genome sequences of Aliivibrio finisterrensis strains from farmed Atlantic salmon.</title>
        <authorList>
            <person name="Bowman J.P."/>
        </authorList>
    </citation>
    <scope>NUCLEOTIDE SEQUENCE [LARGE SCALE GENOMIC DNA]</scope>
    <source>
        <strain evidence="3 4">A21</strain>
    </source>
</reference>
<organism evidence="3 4">
    <name type="scientific">Aliivibrio finisterrensis</name>
    <dbReference type="NCBI Taxonomy" id="511998"/>
    <lineage>
        <taxon>Bacteria</taxon>
        <taxon>Pseudomonadati</taxon>
        <taxon>Pseudomonadota</taxon>
        <taxon>Gammaproteobacteria</taxon>
        <taxon>Vibrionales</taxon>
        <taxon>Vibrionaceae</taxon>
        <taxon>Aliivibrio</taxon>
    </lineage>
</organism>
<sequence length="1068" mass="120777">MNEIKHDTIDTLSKVLQGSRDDLNIPSALDSSKTIRLPYVGDKGKFTEYYGMTFGQLGGRVEQLKVPPQIPMLKNIANAALRYSASAMLPVNHSFHNEVRRLHSSLISINKSERSKQEKTTDKNKALVKINKAYSNRFSKKNPNNEYKKTRELAEQLVNESINELERLDQLGVYSRSDALKLANGYLSIFESNVIVKSTSDVEKLLIQEFLYSEDSQVAFLKKKFNSDNPHVYLKMLLEQNISVFDSAAKEANIDADAMIDLIELSENDSPVDNLATSISKKAALNAKKSVRGAFNAYIKNDQKNSRFKNVLLNVHIWKGGKKEIESFYFYPSFENANDPHSRNEYTDFLKEGNVPNVVFNEKSVQEFQQREADRSIKRQQILHEIELENIEKLASAKNNYLQQTPVTSQEQLKSTYWEQKGLVVEAAQHLTGLRIDSNGTTWLPLDQSLNEERDISTTTGYQKIYAEKIEIKRDGEESEYLNKMFDGLGDGTKKQAFYTIGNPSEASMIITNEGIANGLHAYVESKNRGLNALVICAIDAGNINHAIRAALNKYPTLPIINMADNDRFNKHGQERFAPAISYTDLTTKEVVRLENTGLKVAEDFKNAIELPSVFVDFSDINGKDFTKEQQENKLSDIDDLIHTLEHHYRSEGDSNEIARDKARHEAGDYLLHAITTTLQTSVSPNWNIENQYKYKWIPTDINLNKEQFQNFYDIKDSLIHAYDFFKASNSQHLDYQTYSQVIKTGREMNLIFNDSSPSTQKAQKPAQKVETNLVSIQEIPLVEMHGQLPLTQLYENKEVLQEQIYDLENRIDNLALSSSDKAQDKIANYELKLNSLTQELKVLQDQIAKVEPEKVTKSTLKVESDDFGQKMSDAFSIPKEIHDLKNKLSIFNESIVKNELNETDLSLKQTAIELNLILLDINQKPTIEHDINETKLIDLNLQNIALAQNIIDSYLAMDSDLQESVQADAALISSAIDEEINKVNNIAIASSTEKTETEQSAVVEAAEPEATEEVQTQAETEQPAVVETAEPELAEETQPEAETEQPAVVEAAEPEVTEEVQTQAKTE</sequence>
<keyword evidence="1" id="KW-0175">Coiled coil</keyword>
<dbReference type="EMBL" id="SEZN01000021">
    <property type="protein sequence ID" value="RYU63839.1"/>
    <property type="molecule type" value="Genomic_DNA"/>
</dbReference>
<feature type="compositionally biased region" description="Low complexity" evidence="2">
    <location>
        <begin position="1014"/>
        <end position="1029"/>
    </location>
</feature>
<feature type="compositionally biased region" description="Acidic residues" evidence="2">
    <location>
        <begin position="1030"/>
        <end position="1044"/>
    </location>
</feature>